<sequence>MEVQQCTYMNKICRGCYNARLPIMAKVKTRIRAQGGLEELQPSLKMRKEYEAAHDADLLKNRPAKIDGLQNAAASHLNGQVCRLVAKDAETLRWTVELVSGEQKSIKEVNLTASK</sequence>
<accession>A0A812ULA0</accession>
<comment type="caution">
    <text evidence="1">The sequence shown here is derived from an EMBL/GenBank/DDBJ whole genome shotgun (WGS) entry which is preliminary data.</text>
</comment>
<feature type="non-terminal residue" evidence="1">
    <location>
        <position position="115"/>
    </location>
</feature>
<dbReference type="EMBL" id="CAJNIZ010037091">
    <property type="protein sequence ID" value="CAE7569431.1"/>
    <property type="molecule type" value="Genomic_DNA"/>
</dbReference>
<dbReference type="OrthoDB" id="411322at2759"/>
<gene>
    <name evidence="1" type="ORF">SPIL2461_LOCUS15327</name>
</gene>
<dbReference type="Proteomes" id="UP000649617">
    <property type="component" value="Unassembled WGS sequence"/>
</dbReference>
<keyword evidence="2" id="KW-1185">Reference proteome</keyword>
<proteinExistence type="predicted"/>
<dbReference type="AlphaFoldDB" id="A0A812ULA0"/>
<protein>
    <submittedName>
        <fullName evidence="1">Uncharacterized protein</fullName>
    </submittedName>
</protein>
<evidence type="ECO:0000313" key="1">
    <source>
        <dbReference type="EMBL" id="CAE7569431.1"/>
    </source>
</evidence>
<name>A0A812ULA0_SYMPI</name>
<reference evidence="1" key="1">
    <citation type="submission" date="2021-02" db="EMBL/GenBank/DDBJ databases">
        <authorList>
            <person name="Dougan E. K."/>
            <person name="Rhodes N."/>
            <person name="Thang M."/>
            <person name="Chan C."/>
        </authorList>
    </citation>
    <scope>NUCLEOTIDE SEQUENCE</scope>
</reference>
<evidence type="ECO:0000313" key="2">
    <source>
        <dbReference type="Proteomes" id="UP000649617"/>
    </source>
</evidence>
<organism evidence="1 2">
    <name type="scientific">Symbiodinium pilosum</name>
    <name type="common">Dinoflagellate</name>
    <dbReference type="NCBI Taxonomy" id="2952"/>
    <lineage>
        <taxon>Eukaryota</taxon>
        <taxon>Sar</taxon>
        <taxon>Alveolata</taxon>
        <taxon>Dinophyceae</taxon>
        <taxon>Suessiales</taxon>
        <taxon>Symbiodiniaceae</taxon>
        <taxon>Symbiodinium</taxon>
    </lineage>
</organism>